<feature type="domain" description="Major capsid protein N-terminal" evidence="2">
    <location>
        <begin position="29"/>
        <end position="216"/>
    </location>
</feature>
<dbReference type="InterPro" id="IPR007542">
    <property type="entry name" value="MCP_C"/>
</dbReference>
<sequence>MVASLLRVLHSGIQNSRLLPPKGQPKIELFSKVLIRAGRFTTQWVRLDFDTNPTFGSKAVITIPRKGHLVGRIYLVTTMPDIFTIQEAVQMKAGAAFAGPKFTWTNSLGNALVQQATIDIGGARVEQIDGQLLEVLDDFYTPLEKLNLVNKMLQRNMTNFPQFSTDIPDPTYTPLPFWFSRGDPGVYLPVDALASDPVKLTVQFSPLNALYVSSAKVAVDDTMPQTAGSGYFPLGGSPFYVKDPSGTLIYGLGGFPTVATKVSPIAGAIMPTSLQLGDTYIMAEYIYLDAPEANRFRISDIEVPITQHYAFDPFDTNSSVRATIPLRIPNPTRNIFFYAQRYEAPMFNASFLATRDLSGVDASGAPWWPNAAPINSRAPDILVPAFQFRDSEPLSTAMLVYEGNLIRYATTSPSMFRSLIPSYEMKKSPFVNRYFYNFHFGLNHGNTPPSLPSGEANLDKIHTISLDLEFKPFRGAPHSTEVPRYIIHIWAETYNVFRVYGGRGGMMFSY</sequence>
<reference evidence="3" key="1">
    <citation type="journal article" date="2020" name="Nature">
        <title>Giant virus diversity and host interactions through global metagenomics.</title>
        <authorList>
            <person name="Schulz F."/>
            <person name="Roux S."/>
            <person name="Paez-Espino D."/>
            <person name="Jungbluth S."/>
            <person name="Walsh D.A."/>
            <person name="Denef V.J."/>
            <person name="McMahon K.D."/>
            <person name="Konstantinidis K.T."/>
            <person name="Eloe-Fadrosh E.A."/>
            <person name="Kyrpides N.C."/>
            <person name="Woyke T."/>
        </authorList>
    </citation>
    <scope>NUCLEOTIDE SEQUENCE</scope>
    <source>
        <strain evidence="3">GVMAG-S-1101164-105</strain>
    </source>
</reference>
<accession>A0A6C0JZ07</accession>
<dbReference type="Pfam" id="PF04451">
    <property type="entry name" value="Capsid_NCLDV"/>
    <property type="match status" value="1"/>
</dbReference>
<dbReference type="EMBL" id="MN740740">
    <property type="protein sequence ID" value="QHU09637.1"/>
    <property type="molecule type" value="Genomic_DNA"/>
</dbReference>
<dbReference type="Pfam" id="PF16903">
    <property type="entry name" value="Capsid_N"/>
    <property type="match status" value="1"/>
</dbReference>
<evidence type="ECO:0000259" key="1">
    <source>
        <dbReference type="Pfam" id="PF04451"/>
    </source>
</evidence>
<dbReference type="Gene3D" id="2.70.9.10">
    <property type="entry name" value="Adenovirus Type 2 Hexon, domain 4"/>
    <property type="match status" value="1"/>
</dbReference>
<evidence type="ECO:0000259" key="2">
    <source>
        <dbReference type="Pfam" id="PF16903"/>
    </source>
</evidence>
<dbReference type="SUPFAM" id="SSF49749">
    <property type="entry name" value="Group II dsDNA viruses VP"/>
    <property type="match status" value="2"/>
</dbReference>
<proteinExistence type="predicted"/>
<dbReference type="InterPro" id="IPR016112">
    <property type="entry name" value="VP_dsDNA_II"/>
</dbReference>
<dbReference type="Gene3D" id="2.70.9.20">
    <property type="entry name" value="Major capsid protein Vp54"/>
    <property type="match status" value="1"/>
</dbReference>
<evidence type="ECO:0008006" key="4">
    <source>
        <dbReference type="Google" id="ProtNLM"/>
    </source>
</evidence>
<dbReference type="InterPro" id="IPR031654">
    <property type="entry name" value="Capsid_N"/>
</dbReference>
<organism evidence="3">
    <name type="scientific">viral metagenome</name>
    <dbReference type="NCBI Taxonomy" id="1070528"/>
    <lineage>
        <taxon>unclassified sequences</taxon>
        <taxon>metagenomes</taxon>
        <taxon>organismal metagenomes</taxon>
    </lineage>
</organism>
<protein>
    <recommendedName>
        <fullName evidence="4">Major capsid protein N-terminal domain-containing protein</fullName>
    </recommendedName>
</protein>
<name>A0A6C0JZ07_9ZZZZ</name>
<dbReference type="GO" id="GO:0005198">
    <property type="term" value="F:structural molecule activity"/>
    <property type="evidence" value="ECO:0007669"/>
    <property type="project" value="InterPro"/>
</dbReference>
<feature type="domain" description="Major capsid protein C-terminal" evidence="1">
    <location>
        <begin position="306"/>
        <end position="505"/>
    </location>
</feature>
<evidence type="ECO:0000313" key="3">
    <source>
        <dbReference type="EMBL" id="QHU09637.1"/>
    </source>
</evidence>
<dbReference type="AlphaFoldDB" id="A0A6C0JZ07"/>
<dbReference type="InterPro" id="IPR038519">
    <property type="entry name" value="MCP_C_sf"/>
</dbReference>